<keyword evidence="3" id="KW-1185">Reference proteome</keyword>
<sequence>MFELPDAKRVRRADLYASPHSSRSASPEHDSSPEAAELRAKLNARLSALLSLSVTVAPNPTITTTDTTDAAVASDPAKDDKDAGEAEFAFRLFSTATTTTTTGTADAVPKVVLAPDDVDVDSRPYSGPALSQRPVSHYLRGELTPRERAQFEASAVAGQEVLAWAGRRAWGLEVPWRLTRVVLAVGGNGRGRVRGGGVEGKLQQQQSEGGLGEGMGKEEKEKKKKKRPGKKSRIVLRKREKARREIEAAVQKRQMSKEEHLKEKKKRLNHLKKLKRRQKEKEKKLAARGEAGGEGQQDAAGSAEEGSSDGDE</sequence>
<reference evidence="2" key="1">
    <citation type="journal article" date="2023" name="Mol. Phylogenet. Evol.">
        <title>Genome-scale phylogeny and comparative genomics of the fungal order Sordariales.</title>
        <authorList>
            <person name="Hensen N."/>
            <person name="Bonometti L."/>
            <person name="Westerberg I."/>
            <person name="Brannstrom I.O."/>
            <person name="Guillou S."/>
            <person name="Cros-Aarteil S."/>
            <person name="Calhoun S."/>
            <person name="Haridas S."/>
            <person name="Kuo A."/>
            <person name="Mondo S."/>
            <person name="Pangilinan J."/>
            <person name="Riley R."/>
            <person name="LaButti K."/>
            <person name="Andreopoulos B."/>
            <person name="Lipzen A."/>
            <person name="Chen C."/>
            <person name="Yan M."/>
            <person name="Daum C."/>
            <person name="Ng V."/>
            <person name="Clum A."/>
            <person name="Steindorff A."/>
            <person name="Ohm R.A."/>
            <person name="Martin F."/>
            <person name="Silar P."/>
            <person name="Natvig D.O."/>
            <person name="Lalanne C."/>
            <person name="Gautier V."/>
            <person name="Ament-Velasquez S.L."/>
            <person name="Kruys A."/>
            <person name="Hutchinson M.I."/>
            <person name="Powell A.J."/>
            <person name="Barry K."/>
            <person name="Miller A.N."/>
            <person name="Grigoriev I.V."/>
            <person name="Debuchy R."/>
            <person name="Gladieux P."/>
            <person name="Hiltunen Thoren M."/>
            <person name="Johannesson H."/>
        </authorList>
    </citation>
    <scope>NUCLEOTIDE SEQUENCE</scope>
    <source>
        <strain evidence="2">CBS 757.83</strain>
    </source>
</reference>
<feature type="compositionally biased region" description="Gly residues" evidence="1">
    <location>
        <begin position="189"/>
        <end position="199"/>
    </location>
</feature>
<comment type="caution">
    <text evidence="2">The sequence shown here is derived from an EMBL/GenBank/DDBJ whole genome shotgun (WGS) entry which is preliminary data.</text>
</comment>
<dbReference type="InterPro" id="IPR018555">
    <property type="entry name" value="C630.06c-like"/>
</dbReference>
<feature type="compositionally biased region" description="Basic and acidic residues" evidence="1">
    <location>
        <begin position="1"/>
        <end position="14"/>
    </location>
</feature>
<feature type="compositionally biased region" description="Low complexity" evidence="1">
    <location>
        <begin position="296"/>
        <end position="305"/>
    </location>
</feature>
<feature type="compositionally biased region" description="Basic residues" evidence="1">
    <location>
        <begin position="222"/>
        <end position="241"/>
    </location>
</feature>
<feature type="region of interest" description="Disordered" evidence="1">
    <location>
        <begin position="59"/>
        <end position="80"/>
    </location>
</feature>
<organism evidence="2 3">
    <name type="scientific">Parathielavia hyrcaniae</name>
    <dbReference type="NCBI Taxonomy" id="113614"/>
    <lineage>
        <taxon>Eukaryota</taxon>
        <taxon>Fungi</taxon>
        <taxon>Dikarya</taxon>
        <taxon>Ascomycota</taxon>
        <taxon>Pezizomycotina</taxon>
        <taxon>Sordariomycetes</taxon>
        <taxon>Sordariomycetidae</taxon>
        <taxon>Sordariales</taxon>
        <taxon>Chaetomiaceae</taxon>
        <taxon>Parathielavia</taxon>
    </lineage>
</organism>
<dbReference type="Pfam" id="PF09428">
    <property type="entry name" value="DUF2011"/>
    <property type="match status" value="1"/>
</dbReference>
<feature type="compositionally biased region" description="Low complexity" evidence="1">
    <location>
        <begin position="59"/>
        <end position="75"/>
    </location>
</feature>
<evidence type="ECO:0000256" key="1">
    <source>
        <dbReference type="SAM" id="MobiDB-lite"/>
    </source>
</evidence>
<dbReference type="EMBL" id="MU863627">
    <property type="protein sequence ID" value="KAK4103940.1"/>
    <property type="molecule type" value="Genomic_DNA"/>
</dbReference>
<proteinExistence type="predicted"/>
<feature type="region of interest" description="Disordered" evidence="1">
    <location>
        <begin position="189"/>
        <end position="312"/>
    </location>
</feature>
<reference evidence="2" key="2">
    <citation type="submission" date="2023-05" db="EMBL/GenBank/DDBJ databases">
        <authorList>
            <consortium name="Lawrence Berkeley National Laboratory"/>
            <person name="Steindorff A."/>
            <person name="Hensen N."/>
            <person name="Bonometti L."/>
            <person name="Westerberg I."/>
            <person name="Brannstrom I.O."/>
            <person name="Guillou S."/>
            <person name="Cros-Aarteil S."/>
            <person name="Calhoun S."/>
            <person name="Haridas S."/>
            <person name="Kuo A."/>
            <person name="Mondo S."/>
            <person name="Pangilinan J."/>
            <person name="Riley R."/>
            <person name="Labutti K."/>
            <person name="Andreopoulos B."/>
            <person name="Lipzen A."/>
            <person name="Chen C."/>
            <person name="Yanf M."/>
            <person name="Daum C."/>
            <person name="Ng V."/>
            <person name="Clum A."/>
            <person name="Ohm R."/>
            <person name="Martin F."/>
            <person name="Silar P."/>
            <person name="Natvig D."/>
            <person name="Lalanne C."/>
            <person name="Gautier V."/>
            <person name="Ament-Velasquez S.L."/>
            <person name="Kruys A."/>
            <person name="Hutchinson M.I."/>
            <person name="Powell A.J."/>
            <person name="Barry K."/>
            <person name="Miller A.N."/>
            <person name="Grigoriev I.V."/>
            <person name="Debuchy R."/>
            <person name="Gladieux P."/>
            <person name="Thoren M.H."/>
            <person name="Johannesson H."/>
        </authorList>
    </citation>
    <scope>NUCLEOTIDE SEQUENCE</scope>
    <source>
        <strain evidence="2">CBS 757.83</strain>
    </source>
</reference>
<evidence type="ECO:0000313" key="2">
    <source>
        <dbReference type="EMBL" id="KAK4103940.1"/>
    </source>
</evidence>
<dbReference type="AlphaFoldDB" id="A0AAN6Q901"/>
<dbReference type="Proteomes" id="UP001305647">
    <property type="component" value="Unassembled WGS sequence"/>
</dbReference>
<gene>
    <name evidence="2" type="ORF">N658DRAFT_556959</name>
</gene>
<protein>
    <submittedName>
        <fullName evidence="2">Uncharacterized protein</fullName>
    </submittedName>
</protein>
<feature type="region of interest" description="Disordered" evidence="1">
    <location>
        <begin position="1"/>
        <end position="36"/>
    </location>
</feature>
<name>A0AAN6Q901_9PEZI</name>
<feature type="compositionally biased region" description="Basic residues" evidence="1">
    <location>
        <begin position="263"/>
        <end position="278"/>
    </location>
</feature>
<evidence type="ECO:0000313" key="3">
    <source>
        <dbReference type="Proteomes" id="UP001305647"/>
    </source>
</evidence>
<feature type="compositionally biased region" description="Basic and acidic residues" evidence="1">
    <location>
        <begin position="26"/>
        <end position="36"/>
    </location>
</feature>
<accession>A0AAN6Q901</accession>